<protein>
    <submittedName>
        <fullName evidence="2">Uncharacterized protein</fullName>
    </submittedName>
</protein>
<keyword evidence="3" id="KW-1185">Reference proteome</keyword>
<keyword evidence="1" id="KW-0732">Signal</keyword>
<dbReference type="EMBL" id="BRXY01000538">
    <property type="protein sequence ID" value="GMH99011.1"/>
    <property type="molecule type" value="Genomic_DNA"/>
</dbReference>
<proteinExistence type="predicted"/>
<accession>A0A9W7BWX2</accession>
<dbReference type="OrthoDB" id="195411at2759"/>
<dbReference type="Proteomes" id="UP001165085">
    <property type="component" value="Unassembled WGS sequence"/>
</dbReference>
<reference evidence="3" key="1">
    <citation type="journal article" date="2023" name="Commun. Biol.">
        <title>Genome analysis of Parmales, the sister group of diatoms, reveals the evolutionary specialization of diatoms from phago-mixotrophs to photoautotrophs.</title>
        <authorList>
            <person name="Ban H."/>
            <person name="Sato S."/>
            <person name="Yoshikawa S."/>
            <person name="Yamada K."/>
            <person name="Nakamura Y."/>
            <person name="Ichinomiya M."/>
            <person name="Sato N."/>
            <person name="Blanc-Mathieu R."/>
            <person name="Endo H."/>
            <person name="Kuwata A."/>
            <person name="Ogata H."/>
        </authorList>
    </citation>
    <scope>NUCLEOTIDE SEQUENCE [LARGE SCALE GENOMIC DNA]</scope>
    <source>
        <strain evidence="3">NIES 3701</strain>
    </source>
</reference>
<gene>
    <name evidence="2" type="ORF">TrST_g8304</name>
</gene>
<comment type="caution">
    <text evidence="2">The sequence shown here is derived from an EMBL/GenBank/DDBJ whole genome shotgun (WGS) entry which is preliminary data.</text>
</comment>
<evidence type="ECO:0000313" key="3">
    <source>
        <dbReference type="Proteomes" id="UP001165085"/>
    </source>
</evidence>
<evidence type="ECO:0000313" key="2">
    <source>
        <dbReference type="EMBL" id="GMH99011.1"/>
    </source>
</evidence>
<evidence type="ECO:0000256" key="1">
    <source>
        <dbReference type="SAM" id="SignalP"/>
    </source>
</evidence>
<feature type="signal peptide" evidence="1">
    <location>
        <begin position="1"/>
        <end position="24"/>
    </location>
</feature>
<feature type="chain" id="PRO_5040860161" evidence="1">
    <location>
        <begin position="25"/>
        <end position="239"/>
    </location>
</feature>
<sequence>MKLTKTLKSTIFITFHLFAPPVASHPNCEPLETYQAPYVSSTYSRSNHMGNYYELAFRDLYPAPPHSDCQHTSKFIVDDYEYDETFRFSVIEFGTTIPTKTLISMKDTAVDLVVDQVMQNITIMNRDLPSNSSTTFHTTVIAFSPHISPNSSQYEWLIEFTCGSEGNPLIPLLFPNDFVGINLYSKSSPHSPRGNSNLLEMMSAIEELGLTWATEAEPWKGMDTGFNIVPHGVNCTYEF</sequence>
<dbReference type="AlphaFoldDB" id="A0A9W7BWX2"/>
<organism evidence="2 3">
    <name type="scientific">Triparma strigata</name>
    <dbReference type="NCBI Taxonomy" id="1606541"/>
    <lineage>
        <taxon>Eukaryota</taxon>
        <taxon>Sar</taxon>
        <taxon>Stramenopiles</taxon>
        <taxon>Ochrophyta</taxon>
        <taxon>Bolidophyceae</taxon>
        <taxon>Parmales</taxon>
        <taxon>Triparmaceae</taxon>
        <taxon>Triparma</taxon>
    </lineage>
</organism>
<name>A0A9W7BWX2_9STRA</name>